<protein>
    <submittedName>
        <fullName evidence="2">Uncharacterized protein</fullName>
    </submittedName>
</protein>
<comment type="caution">
    <text evidence="2">The sequence shown here is derived from an EMBL/GenBank/DDBJ whole genome shotgun (WGS) entry which is preliminary data.</text>
</comment>
<evidence type="ECO:0000256" key="1">
    <source>
        <dbReference type="SAM" id="MobiDB-lite"/>
    </source>
</evidence>
<name>A0A9P6Q6E3_9FUNG</name>
<keyword evidence="3" id="KW-1185">Reference proteome</keyword>
<gene>
    <name evidence="2" type="ORF">DFQ27_003497</name>
</gene>
<accession>A0A9P6Q6E3</accession>
<feature type="compositionally biased region" description="Pro residues" evidence="1">
    <location>
        <begin position="37"/>
        <end position="47"/>
    </location>
</feature>
<feature type="region of interest" description="Disordered" evidence="1">
    <location>
        <begin position="34"/>
        <end position="69"/>
    </location>
</feature>
<dbReference type="EMBL" id="JAAAJB010000246">
    <property type="protein sequence ID" value="KAG0260515.1"/>
    <property type="molecule type" value="Genomic_DNA"/>
</dbReference>
<evidence type="ECO:0000313" key="3">
    <source>
        <dbReference type="Proteomes" id="UP000807716"/>
    </source>
</evidence>
<dbReference type="AlphaFoldDB" id="A0A9P6Q6E3"/>
<sequence>MLWPCVKGGGGGSGGCIPSEIEYRSLMLTSFSGTGPVPCPRMRPPLSPERGDMEDDVAGGKPPDMGRLG</sequence>
<reference evidence="2" key="1">
    <citation type="journal article" date="2020" name="Fungal Divers.">
        <title>Resolving the Mortierellaceae phylogeny through synthesis of multi-gene phylogenetics and phylogenomics.</title>
        <authorList>
            <person name="Vandepol N."/>
            <person name="Liber J."/>
            <person name="Desiro A."/>
            <person name="Na H."/>
            <person name="Kennedy M."/>
            <person name="Barry K."/>
            <person name="Grigoriev I.V."/>
            <person name="Miller A.N."/>
            <person name="O'Donnell K."/>
            <person name="Stajich J.E."/>
            <person name="Bonito G."/>
        </authorList>
    </citation>
    <scope>NUCLEOTIDE SEQUENCE</scope>
    <source>
        <strain evidence="2">BC1065</strain>
    </source>
</reference>
<dbReference type="Proteomes" id="UP000807716">
    <property type="component" value="Unassembled WGS sequence"/>
</dbReference>
<organism evidence="2 3">
    <name type="scientific">Actinomortierella ambigua</name>
    <dbReference type="NCBI Taxonomy" id="1343610"/>
    <lineage>
        <taxon>Eukaryota</taxon>
        <taxon>Fungi</taxon>
        <taxon>Fungi incertae sedis</taxon>
        <taxon>Mucoromycota</taxon>
        <taxon>Mortierellomycotina</taxon>
        <taxon>Mortierellomycetes</taxon>
        <taxon>Mortierellales</taxon>
        <taxon>Mortierellaceae</taxon>
        <taxon>Actinomortierella</taxon>
    </lineage>
</organism>
<evidence type="ECO:0000313" key="2">
    <source>
        <dbReference type="EMBL" id="KAG0260515.1"/>
    </source>
</evidence>
<proteinExistence type="predicted"/>